<feature type="compositionally biased region" description="Basic and acidic residues" evidence="1">
    <location>
        <begin position="317"/>
        <end position="327"/>
    </location>
</feature>
<protein>
    <submittedName>
        <fullName evidence="2">Uncharacterized protein</fullName>
    </submittedName>
</protein>
<feature type="compositionally biased region" description="Polar residues" evidence="1">
    <location>
        <begin position="401"/>
        <end position="411"/>
    </location>
</feature>
<dbReference type="Proteomes" id="UP000433876">
    <property type="component" value="Unassembled WGS sequence"/>
</dbReference>
<accession>A0A8S8ZFK5</accession>
<feature type="compositionally biased region" description="Polar residues" evidence="1">
    <location>
        <begin position="185"/>
        <end position="199"/>
    </location>
</feature>
<dbReference type="VEuPathDB" id="FungiDB:SMAC_08781"/>
<evidence type="ECO:0000256" key="1">
    <source>
        <dbReference type="SAM" id="MobiDB-lite"/>
    </source>
</evidence>
<name>A0A8S8ZFK5_SORMA</name>
<feature type="compositionally biased region" description="Polar residues" evidence="1">
    <location>
        <begin position="328"/>
        <end position="345"/>
    </location>
</feature>
<dbReference type="AlphaFoldDB" id="A0A8S8ZFK5"/>
<organism evidence="2 3">
    <name type="scientific">Sordaria macrospora</name>
    <dbReference type="NCBI Taxonomy" id="5147"/>
    <lineage>
        <taxon>Eukaryota</taxon>
        <taxon>Fungi</taxon>
        <taxon>Dikarya</taxon>
        <taxon>Ascomycota</taxon>
        <taxon>Pezizomycotina</taxon>
        <taxon>Sordariomycetes</taxon>
        <taxon>Sordariomycetidae</taxon>
        <taxon>Sordariales</taxon>
        <taxon>Sordariaceae</taxon>
        <taxon>Sordaria</taxon>
    </lineage>
</organism>
<feature type="compositionally biased region" description="Polar residues" evidence="1">
    <location>
        <begin position="103"/>
        <end position="114"/>
    </location>
</feature>
<feature type="region of interest" description="Disordered" evidence="1">
    <location>
        <begin position="251"/>
        <end position="380"/>
    </location>
</feature>
<feature type="compositionally biased region" description="Low complexity" evidence="1">
    <location>
        <begin position="436"/>
        <end position="450"/>
    </location>
</feature>
<evidence type="ECO:0000313" key="3">
    <source>
        <dbReference type="Proteomes" id="UP000433876"/>
    </source>
</evidence>
<feature type="compositionally biased region" description="Polar residues" evidence="1">
    <location>
        <begin position="529"/>
        <end position="538"/>
    </location>
</feature>
<feature type="compositionally biased region" description="Basic and acidic residues" evidence="1">
    <location>
        <begin position="126"/>
        <end position="137"/>
    </location>
</feature>
<feature type="compositionally biased region" description="Low complexity" evidence="1">
    <location>
        <begin position="516"/>
        <end position="528"/>
    </location>
</feature>
<feature type="compositionally biased region" description="Polar residues" evidence="1">
    <location>
        <begin position="281"/>
        <end position="308"/>
    </location>
</feature>
<gene>
    <name evidence="2" type="ORF">SMACR_08781</name>
</gene>
<evidence type="ECO:0000313" key="2">
    <source>
        <dbReference type="EMBL" id="KAA8623902.1"/>
    </source>
</evidence>
<proteinExistence type="predicted"/>
<sequence>MSGNNTGTGSPVQTTMDAVVAAWESTVHKIRQCKKEAQAQLEELAGLGPAAEDALPQFETSTAVLAAIAASPAPVSPAIAAESEGEDVDNKKDEGKEKDVDTSAITATTQTKSVGSRKSRFGTISSKKDVKGKDKAISKSPSPETFSPKTLSKMTKIVKNGRLVGRLPLIKPISTLKLASLSAAIQSGSTPGPPSSKQRPITPEPVSETEESETEYLSVLEFNHGLSSPPDASSTPGHALATAAVVTAGTSGDHIPLEDQEQPIVSIKDGEHEVETLDCGPTTTTAEASNSAGKSESVSGTNITSSDGVNEGQGGTIDERKTKEKVDNSGTPTKTSTASKSGSVTKSRKNNKENQPFSRHSPSPRVSYEHALNSISSNKNVEEEIIVKAKDNAQAVGYPTHNRTTTATTEDVNGKEEVIVITTTTTTTEDVNNNKSASASSSTSGPGSIPSKKDPKGKGKAKAVFPPPSTLPPPLILSASAGPSSTSAAGPSSPKISVSNVNPRKRAREDSEYGNENHNANNHHNLGNPSSLSAQITKIYSREQQH</sequence>
<feature type="compositionally biased region" description="Polar residues" evidence="1">
    <location>
        <begin position="139"/>
        <end position="153"/>
    </location>
</feature>
<dbReference type="EMBL" id="NMPR01000299">
    <property type="protein sequence ID" value="KAA8623902.1"/>
    <property type="molecule type" value="Genomic_DNA"/>
</dbReference>
<feature type="compositionally biased region" description="Pro residues" evidence="1">
    <location>
        <begin position="465"/>
        <end position="475"/>
    </location>
</feature>
<comment type="caution">
    <text evidence="2">The sequence shown here is derived from an EMBL/GenBank/DDBJ whole genome shotgun (WGS) entry which is preliminary data.</text>
</comment>
<feature type="compositionally biased region" description="Low complexity" evidence="1">
    <location>
        <begin position="476"/>
        <end position="494"/>
    </location>
</feature>
<feature type="region of interest" description="Disordered" evidence="1">
    <location>
        <begin position="185"/>
        <end position="214"/>
    </location>
</feature>
<feature type="region of interest" description="Disordered" evidence="1">
    <location>
        <begin position="77"/>
        <end position="153"/>
    </location>
</feature>
<feature type="region of interest" description="Disordered" evidence="1">
    <location>
        <begin position="397"/>
        <end position="546"/>
    </location>
</feature>
<reference evidence="2 3" key="1">
    <citation type="submission" date="2017-07" db="EMBL/GenBank/DDBJ databases">
        <title>Genome sequence of the Sordaria macrospora wild type strain R19027.</title>
        <authorList>
            <person name="Nowrousian M."/>
            <person name="Teichert I."/>
            <person name="Kueck U."/>
        </authorList>
    </citation>
    <scope>NUCLEOTIDE SEQUENCE [LARGE SCALE GENOMIC DNA]</scope>
    <source>
        <strain evidence="2 3">R19027</strain>
        <tissue evidence="2">Mycelium</tissue>
    </source>
</reference>
<feature type="compositionally biased region" description="Basic and acidic residues" evidence="1">
    <location>
        <begin position="88"/>
        <end position="101"/>
    </location>
</feature>